<reference evidence="2 3" key="1">
    <citation type="journal article" date="2007" name="Science">
        <title>The Fusarium graminearum genome reveals a link between localized polymorphism and pathogen specialization.</title>
        <authorList>
            <person name="Cuomo C.A."/>
            <person name="Gueldener U."/>
            <person name="Xu J.-R."/>
            <person name="Trail F."/>
            <person name="Turgeon B.G."/>
            <person name="Di Pietro A."/>
            <person name="Walton J.D."/>
            <person name="Ma L.-J."/>
            <person name="Baker S.E."/>
            <person name="Rep M."/>
            <person name="Adam G."/>
            <person name="Antoniw J."/>
            <person name="Baldwin T."/>
            <person name="Calvo S.E."/>
            <person name="Chang Y.-L."/>
            <person name="DeCaprio D."/>
            <person name="Gale L.R."/>
            <person name="Gnerre S."/>
            <person name="Goswami R.S."/>
            <person name="Hammond-Kosack K."/>
            <person name="Harris L.J."/>
            <person name="Hilburn K."/>
            <person name="Kennell J.C."/>
            <person name="Kroken S."/>
            <person name="Magnuson J.K."/>
            <person name="Mannhaupt G."/>
            <person name="Mauceli E.W."/>
            <person name="Mewes H.-W."/>
            <person name="Mitterbauer R."/>
            <person name="Muehlbauer G."/>
            <person name="Muensterkoetter M."/>
            <person name="Nelson D."/>
            <person name="O'Donnell K."/>
            <person name="Ouellet T."/>
            <person name="Qi W."/>
            <person name="Quesneville H."/>
            <person name="Roncero M.I.G."/>
            <person name="Seong K.-Y."/>
            <person name="Tetko I.V."/>
            <person name="Urban M."/>
            <person name="Waalwijk C."/>
            <person name="Ward T.J."/>
            <person name="Yao J."/>
            <person name="Birren B.W."/>
            <person name="Kistler H.C."/>
        </authorList>
    </citation>
    <scope>NUCLEOTIDE SEQUENCE [LARGE SCALE GENOMIC DNA]</scope>
    <source>
        <strain evidence="3">ATCC MYA-4620 / CBS 123657 / FGSC 9075 / NRRL 31084 / PH-1</strain>
        <strain evidence="2">PH-1 / ATCC MYA-4620 / FGSC 9075 / NRRL 31084</strain>
    </source>
</reference>
<dbReference type="HOGENOM" id="CLU_1525289_0_0_1"/>
<keyword evidence="3" id="KW-1185">Reference proteome</keyword>
<dbReference type="AlphaFoldDB" id="I1RX12"/>
<organism evidence="1 3">
    <name type="scientific">Gibberella zeae (strain ATCC MYA-4620 / CBS 123657 / FGSC 9075 / NRRL 31084 / PH-1)</name>
    <name type="common">Wheat head blight fungus</name>
    <name type="synonym">Fusarium graminearum</name>
    <dbReference type="NCBI Taxonomy" id="229533"/>
    <lineage>
        <taxon>Eukaryota</taxon>
        <taxon>Fungi</taxon>
        <taxon>Dikarya</taxon>
        <taxon>Ascomycota</taxon>
        <taxon>Pezizomycotina</taxon>
        <taxon>Sordariomycetes</taxon>
        <taxon>Hypocreomycetidae</taxon>
        <taxon>Hypocreales</taxon>
        <taxon>Nectriaceae</taxon>
        <taxon>Fusarium</taxon>
    </lineage>
</organism>
<dbReference type="EMBL" id="HG970333">
    <property type="protein sequence ID" value="CEF77305.1"/>
    <property type="molecule type" value="Genomic_DNA"/>
</dbReference>
<proteinExistence type="predicted"/>
<reference key="3">
    <citation type="submission" date="2014-02" db="EMBL/GenBank/DDBJ databases">
        <title>A revised Fusarium graminearum genomic reference sequence using whole shotgun re-sequencing.</title>
        <authorList>
            <person name="King R."/>
            <person name="Urban M."/>
            <person name="Hassani-Pak K."/>
            <person name="Hammond-Kosack K."/>
        </authorList>
    </citation>
    <scope>NUCLEOTIDE SEQUENCE</scope>
    <source>
        <strain>PH-1</strain>
    </source>
</reference>
<gene>
    <name evidence="2" type="primary">FG08854.1</name>
    <name evidence="1" type="ORF">FGRAMPH1_01T11005</name>
</gene>
<protein>
    <submittedName>
        <fullName evidence="1">Chromosome 2, complete genome</fullName>
    </submittedName>
</protein>
<dbReference type="EnsemblFungi" id="CEF77305">
    <property type="protein sequence ID" value="CEF77305"/>
    <property type="gene ID" value="FGRRES_08854"/>
</dbReference>
<reference evidence="1 3" key="4">
    <citation type="journal article" date="2015" name="BMC Genomics">
        <title>The completed genome sequence of the pathogenic ascomycete fungus Fusarium graminearum.</title>
        <authorList>
            <person name="King R."/>
            <person name="Urban M."/>
            <person name="Hammond-Kosack M.C."/>
            <person name="Hassani-Pak K."/>
            <person name="Hammond-Kosack K.E."/>
        </authorList>
    </citation>
    <scope>NUCLEOTIDE SEQUENCE [LARGE SCALE GENOMIC DNA]</scope>
    <source>
        <strain evidence="3">ATCC MYA-4620 / CBS 123657 / FGSC 9075 / NRRL 31084 / PH-1</strain>
        <strain evidence="1">PH-1</strain>
    </source>
</reference>
<reference evidence="2" key="5">
    <citation type="submission" date="2017-01" db="UniProtKB">
        <authorList>
            <consortium name="EnsemblFungi"/>
        </authorList>
    </citation>
    <scope>IDENTIFICATION</scope>
    <source>
        <strain evidence="2">PH-1 / ATCC MYA-4620 / FGSC 9075 / NRRL 31084</strain>
    </source>
</reference>
<dbReference type="Proteomes" id="UP000070720">
    <property type="component" value="Chromosome 2"/>
</dbReference>
<evidence type="ECO:0000313" key="1">
    <source>
        <dbReference type="EMBL" id="CEF77305.1"/>
    </source>
</evidence>
<accession>I1RX12</accession>
<name>I1RX12_GIBZE</name>
<dbReference type="KEGG" id="fgr:FGSG_08854"/>
<evidence type="ECO:0000313" key="3">
    <source>
        <dbReference type="Proteomes" id="UP000070720"/>
    </source>
</evidence>
<evidence type="ECO:0000313" key="2">
    <source>
        <dbReference type="EnsemblFungi" id="CEF77305"/>
    </source>
</evidence>
<dbReference type="RefSeq" id="XP_011319858.1">
    <property type="nucleotide sequence ID" value="XM_011321556.1"/>
</dbReference>
<reference evidence="2 3" key="2">
    <citation type="journal article" date="2010" name="Nature">
        <title>Comparative genomics reveals mobile pathogenicity chromosomes in Fusarium.</title>
        <authorList>
            <person name="Ma L.J."/>
            <person name="van der Does H.C."/>
            <person name="Borkovich K.A."/>
            <person name="Coleman J.J."/>
            <person name="Daboussi M.J."/>
            <person name="Di Pietro A."/>
            <person name="Dufresne M."/>
            <person name="Freitag M."/>
            <person name="Grabherr M."/>
            <person name="Henrissat B."/>
            <person name="Houterman P.M."/>
            <person name="Kang S."/>
            <person name="Shim W.B."/>
            <person name="Woloshuk C."/>
            <person name="Xie X."/>
            <person name="Xu J.R."/>
            <person name="Antoniw J."/>
            <person name="Baker S.E."/>
            <person name="Bluhm B.H."/>
            <person name="Breakspear A."/>
            <person name="Brown D.W."/>
            <person name="Butchko R.A."/>
            <person name="Chapman S."/>
            <person name="Coulson R."/>
            <person name="Coutinho P.M."/>
            <person name="Danchin E.G."/>
            <person name="Diener A."/>
            <person name="Gale L.R."/>
            <person name="Gardiner D.M."/>
            <person name="Goff S."/>
            <person name="Hammond-Kosack K.E."/>
            <person name="Hilburn K."/>
            <person name="Hua-Van A."/>
            <person name="Jonkers W."/>
            <person name="Kazan K."/>
            <person name="Kodira C.D."/>
            <person name="Koehrsen M."/>
            <person name="Kumar L."/>
            <person name="Lee Y.H."/>
            <person name="Li L."/>
            <person name="Manners J.M."/>
            <person name="Miranda-Saavedra D."/>
            <person name="Mukherjee M."/>
            <person name="Park G."/>
            <person name="Park J."/>
            <person name="Park S.Y."/>
            <person name="Proctor R.H."/>
            <person name="Regev A."/>
            <person name="Ruiz-Roldan M.C."/>
            <person name="Sain D."/>
            <person name="Sakthikumar S."/>
            <person name="Sykes S."/>
            <person name="Schwartz D.C."/>
            <person name="Turgeon B.G."/>
            <person name="Wapinski I."/>
            <person name="Yoder O."/>
            <person name="Young S."/>
            <person name="Zeng Q."/>
            <person name="Zhou S."/>
            <person name="Galagan J."/>
            <person name="Cuomo C.A."/>
            <person name="Kistler H.C."/>
            <person name="Rep M."/>
        </authorList>
    </citation>
    <scope>GENOME REANNOTATION</scope>
    <source>
        <strain evidence="3">ATCC MYA-4620 / CBS 123657 / FGSC 9075 / NRRL 31084 / PH-1</strain>
        <strain evidence="2">PH-1 / ATCC MYA-4620 / FGSC 9075 / NRRL 31084</strain>
    </source>
</reference>
<sequence length="176" mass="19887">MPEYFSPKSLQPEYGFLYALAHSVYSCNWEVPYEELNLSNNNLDVVLDAVAKLDIIPPEAEGDLTNRPASVVDNTESAVHIFIKNAIHIKLLKQTVGPTRAREVQELLAKYNALAAKHGAEILRRNDAPAAARHVLWRCLSLRDNELAARTLRFVYRARTRLPVTFCDVVCSRCPR</sequence>
<dbReference type="InParanoid" id="I1RX12"/>
<dbReference type="VEuPathDB" id="FungiDB:FGRAMPH1_01G11005"/>